<feature type="transmembrane region" description="Helical" evidence="8">
    <location>
        <begin position="121"/>
        <end position="139"/>
    </location>
</feature>
<comment type="subcellular location">
    <subcellularLocation>
        <location evidence="1">Membrane</location>
        <topology evidence="1">Multi-pass membrane protein</topology>
    </subcellularLocation>
</comment>
<dbReference type="Pfam" id="PF03845">
    <property type="entry name" value="Spore_permease"/>
    <property type="match status" value="1"/>
</dbReference>
<keyword evidence="5 8" id="KW-0812">Transmembrane</keyword>
<feature type="transmembrane region" description="Helical" evidence="8">
    <location>
        <begin position="48"/>
        <end position="69"/>
    </location>
</feature>
<keyword evidence="3" id="KW-0813">Transport</keyword>
<dbReference type="GO" id="GO:0016020">
    <property type="term" value="C:membrane"/>
    <property type="evidence" value="ECO:0007669"/>
    <property type="project" value="UniProtKB-SubCell"/>
</dbReference>
<feature type="transmembrane region" description="Helical" evidence="8">
    <location>
        <begin position="338"/>
        <end position="358"/>
    </location>
</feature>
<feature type="transmembrane region" description="Helical" evidence="8">
    <location>
        <begin position="230"/>
        <end position="254"/>
    </location>
</feature>
<evidence type="ECO:0000256" key="3">
    <source>
        <dbReference type="ARBA" id="ARBA00022448"/>
    </source>
</evidence>
<dbReference type="EMBL" id="RRCT01000007">
    <property type="protein sequence ID" value="RQW74735.1"/>
    <property type="molecule type" value="Genomic_DNA"/>
</dbReference>
<dbReference type="OrthoDB" id="2716906at2"/>
<feature type="transmembrane region" description="Helical" evidence="8">
    <location>
        <begin position="151"/>
        <end position="171"/>
    </location>
</feature>
<accession>A0A3N9UF09</accession>
<dbReference type="AlphaFoldDB" id="A0A3N9UF09"/>
<evidence type="ECO:0000313" key="10">
    <source>
        <dbReference type="Proteomes" id="UP000274033"/>
    </source>
</evidence>
<dbReference type="NCBIfam" id="TIGR00912">
    <property type="entry name" value="2A0309"/>
    <property type="match status" value="1"/>
</dbReference>
<keyword evidence="10" id="KW-1185">Reference proteome</keyword>
<keyword evidence="4" id="KW-0309">Germination</keyword>
<dbReference type="Gene3D" id="1.20.1740.10">
    <property type="entry name" value="Amino acid/polyamine transporter I"/>
    <property type="match status" value="1"/>
</dbReference>
<organism evidence="9 10">
    <name type="scientific">Lysinibacillus composti</name>
    <dbReference type="NCBI Taxonomy" id="720633"/>
    <lineage>
        <taxon>Bacteria</taxon>
        <taxon>Bacillati</taxon>
        <taxon>Bacillota</taxon>
        <taxon>Bacilli</taxon>
        <taxon>Bacillales</taxon>
        <taxon>Bacillaceae</taxon>
        <taxon>Lysinibacillus</taxon>
    </lineage>
</organism>
<sequence length="367" mass="40713">MKPMNGAGIISDRDILIAVTINILGVYTLSLPRILAEETTAADGWVGILLGGGVACILAWVVAKLTLLYPNKSFFSIASDLVTKPIAVILTFLFTLQYIAITSFQVREVSALAHQYLFDQTPLEVISLSFLLVVVYGVCGSRAGIFRLNALFLPFVLVGLLVVVVVPLVFIKTENLLPVFQTDFKGYVQSTYSSLNTFAGFGIILFYIALVKNPKNTPKMAVKGVIFNTILYTILYIVCIGTFGNSTTANIFFPTFDLSRTVEIPGGFFERFDAFLFLAWTIILFVHSLMAFDIAVMTLMMVFKKVKKIMLVITLTPLIFFISMIPKDYVELTHIARYISLIKLTSLLLVVVLLWSAYKIKGGKQSE</sequence>
<keyword evidence="6 8" id="KW-1133">Transmembrane helix</keyword>
<dbReference type="PANTHER" id="PTHR34975">
    <property type="entry name" value="SPORE GERMINATION PROTEIN A2"/>
    <property type="match status" value="1"/>
</dbReference>
<evidence type="ECO:0000256" key="1">
    <source>
        <dbReference type="ARBA" id="ARBA00004141"/>
    </source>
</evidence>
<dbReference type="InterPro" id="IPR004761">
    <property type="entry name" value="Spore_GerAB"/>
</dbReference>
<feature type="transmembrane region" description="Helical" evidence="8">
    <location>
        <begin position="274"/>
        <end position="297"/>
    </location>
</feature>
<gene>
    <name evidence="9" type="ORF">EBB45_09015</name>
</gene>
<comment type="similarity">
    <text evidence="2">Belongs to the amino acid-polyamine-organocation (APC) superfamily. Spore germination protein (SGP) (TC 2.A.3.9) family.</text>
</comment>
<evidence type="ECO:0000256" key="4">
    <source>
        <dbReference type="ARBA" id="ARBA00022544"/>
    </source>
</evidence>
<dbReference type="Proteomes" id="UP000274033">
    <property type="component" value="Unassembled WGS sequence"/>
</dbReference>
<dbReference type="GO" id="GO:0009847">
    <property type="term" value="P:spore germination"/>
    <property type="evidence" value="ECO:0007669"/>
    <property type="project" value="InterPro"/>
</dbReference>
<feature type="transmembrane region" description="Helical" evidence="8">
    <location>
        <begin position="191"/>
        <end position="210"/>
    </location>
</feature>
<keyword evidence="7 8" id="KW-0472">Membrane</keyword>
<evidence type="ECO:0000256" key="2">
    <source>
        <dbReference type="ARBA" id="ARBA00007998"/>
    </source>
</evidence>
<feature type="transmembrane region" description="Helical" evidence="8">
    <location>
        <begin position="15"/>
        <end position="36"/>
    </location>
</feature>
<evidence type="ECO:0000256" key="7">
    <source>
        <dbReference type="ARBA" id="ARBA00023136"/>
    </source>
</evidence>
<reference evidence="9 10" key="1">
    <citation type="journal article" date="2013" name="J. Microbiol.">
        <title>Lysinibacillus chungkukjangi sp. nov., isolated from Chungkukjang, Korean fermented soybean food.</title>
        <authorList>
            <person name="Kim S.J."/>
            <person name="Jang Y.H."/>
            <person name="Hamada M."/>
            <person name="Ahn J.H."/>
            <person name="Weon H.Y."/>
            <person name="Suzuki K."/>
            <person name="Whang K.S."/>
            <person name="Kwon S.W."/>
        </authorList>
    </citation>
    <scope>NUCLEOTIDE SEQUENCE [LARGE SCALE GENOMIC DNA]</scope>
    <source>
        <strain evidence="9 10">MCCC 1A12701</strain>
    </source>
</reference>
<evidence type="ECO:0000256" key="6">
    <source>
        <dbReference type="ARBA" id="ARBA00022989"/>
    </source>
</evidence>
<evidence type="ECO:0000256" key="8">
    <source>
        <dbReference type="SAM" id="Phobius"/>
    </source>
</evidence>
<dbReference type="RefSeq" id="WP_124764159.1">
    <property type="nucleotide sequence ID" value="NZ_JAFBDY010000006.1"/>
</dbReference>
<evidence type="ECO:0000313" key="9">
    <source>
        <dbReference type="EMBL" id="RQW74735.1"/>
    </source>
</evidence>
<proteinExistence type="inferred from homology"/>
<comment type="caution">
    <text evidence="9">The sequence shown here is derived from an EMBL/GenBank/DDBJ whole genome shotgun (WGS) entry which is preliminary data.</text>
</comment>
<feature type="transmembrane region" description="Helical" evidence="8">
    <location>
        <begin position="81"/>
        <end position="101"/>
    </location>
</feature>
<name>A0A3N9UF09_9BACI</name>
<evidence type="ECO:0000256" key="5">
    <source>
        <dbReference type="ARBA" id="ARBA00022692"/>
    </source>
</evidence>
<dbReference type="PANTHER" id="PTHR34975:SF2">
    <property type="entry name" value="SPORE GERMINATION PROTEIN A2"/>
    <property type="match status" value="1"/>
</dbReference>
<protein>
    <submittedName>
        <fullName evidence="9">Spore gernimation protein</fullName>
    </submittedName>
</protein>
<feature type="transmembrane region" description="Helical" evidence="8">
    <location>
        <begin position="309"/>
        <end position="326"/>
    </location>
</feature>